<dbReference type="AlphaFoldDB" id="A0A1I3M0E6"/>
<protein>
    <recommendedName>
        <fullName evidence="4">SPFH domain / Band 7 family protein</fullName>
    </recommendedName>
</protein>
<gene>
    <name evidence="2" type="ORF">SAMN05421835_102126</name>
</gene>
<evidence type="ECO:0000256" key="1">
    <source>
        <dbReference type="SAM" id="MobiDB-lite"/>
    </source>
</evidence>
<proteinExistence type="predicted"/>
<organism evidence="2 3">
    <name type="scientific">Amycolatopsis sacchari</name>
    <dbReference type="NCBI Taxonomy" id="115433"/>
    <lineage>
        <taxon>Bacteria</taxon>
        <taxon>Bacillati</taxon>
        <taxon>Actinomycetota</taxon>
        <taxon>Actinomycetes</taxon>
        <taxon>Pseudonocardiales</taxon>
        <taxon>Pseudonocardiaceae</taxon>
        <taxon>Amycolatopsis</taxon>
    </lineage>
</organism>
<feature type="compositionally biased region" description="Basic and acidic residues" evidence="1">
    <location>
        <begin position="302"/>
        <end position="313"/>
    </location>
</feature>
<accession>A0A1I3M0E6</accession>
<dbReference type="RefSeq" id="WP_091504471.1">
    <property type="nucleotide sequence ID" value="NZ_CBDRCA010000004.1"/>
</dbReference>
<evidence type="ECO:0000313" key="3">
    <source>
        <dbReference type="Proteomes" id="UP000199025"/>
    </source>
</evidence>
<feature type="compositionally biased region" description="Basic and acidic residues" evidence="1">
    <location>
        <begin position="273"/>
        <end position="288"/>
    </location>
</feature>
<dbReference type="STRING" id="115433.SAMN05421835_102126"/>
<evidence type="ECO:0008006" key="4">
    <source>
        <dbReference type="Google" id="ProtNLM"/>
    </source>
</evidence>
<name>A0A1I3M0E6_9PSEU</name>
<reference evidence="2 3" key="1">
    <citation type="submission" date="2016-10" db="EMBL/GenBank/DDBJ databases">
        <authorList>
            <person name="de Groot N.N."/>
        </authorList>
    </citation>
    <scope>NUCLEOTIDE SEQUENCE [LARGE SCALE GENOMIC DNA]</scope>
    <source>
        <strain evidence="2 3">DSM 44468</strain>
    </source>
</reference>
<dbReference type="EMBL" id="FORP01000002">
    <property type="protein sequence ID" value="SFI90489.1"/>
    <property type="molecule type" value="Genomic_DNA"/>
</dbReference>
<keyword evidence="3" id="KW-1185">Reference proteome</keyword>
<evidence type="ECO:0000313" key="2">
    <source>
        <dbReference type="EMBL" id="SFI90489.1"/>
    </source>
</evidence>
<feature type="region of interest" description="Disordered" evidence="1">
    <location>
        <begin position="260"/>
        <end position="329"/>
    </location>
</feature>
<dbReference type="OrthoDB" id="3629585at2"/>
<sequence length="329" mass="35791">MTQTYDPIIEVTELRRFRLLEPLRAPALGTALVLEPATGKPLVVRPGDRVPDSRTGHYRRVHLINTANRGLEFTETVASADPAFPFTVTVGFGCQVTDPVAIARDGVRDMTAALAPALGKIVRDVAARYDPLRPSQAEAAITSTLNSAYPTSAVRLTGFTVRVVTDDAAEIMTTSRELRVQEMRRDAMRPIAGGGREEMLAHVMALTHGDPTPLLDREEEARERETRAKLDVLRTLMGSSENLEGFDTSEIRKQALTAFFPGDSPLIGGKRGGIRDRIDRTKPRKSLEDGGVVEGNTPEEPAEPKDNGGERRASRVRGTASAPAKSTED</sequence>
<dbReference type="Proteomes" id="UP000199025">
    <property type="component" value="Unassembled WGS sequence"/>
</dbReference>